<dbReference type="PANTHER" id="PTHR30151">
    <property type="entry name" value="ALKANE SULFONATE ABC TRANSPORTER-RELATED, MEMBRANE SUBUNIT"/>
    <property type="match status" value="1"/>
</dbReference>
<dbReference type="Pfam" id="PF00528">
    <property type="entry name" value="BPD_transp_1"/>
    <property type="match status" value="1"/>
</dbReference>
<dbReference type="SUPFAM" id="SSF161098">
    <property type="entry name" value="MetI-like"/>
    <property type="match status" value="1"/>
</dbReference>
<evidence type="ECO:0000256" key="2">
    <source>
        <dbReference type="ARBA" id="ARBA00022448"/>
    </source>
</evidence>
<keyword evidence="3" id="KW-1003">Cell membrane</keyword>
<dbReference type="Gene3D" id="1.10.3720.10">
    <property type="entry name" value="MetI-like"/>
    <property type="match status" value="1"/>
</dbReference>
<comment type="similarity">
    <text evidence="7">Belongs to the binding-protein-dependent transport system permease family.</text>
</comment>
<proteinExistence type="inferred from homology"/>
<sequence length="313" mass="33182">MGGARYLTFTNVEQCVTPGPDLEDPMERTSRAWPRFVAPAALAVVLLTVWELAVRSGVISEEFLPTPSALAVRFFTEIVDGPLLQYTGVTLVEALLGTLIAVLVAVPLGYLIARVVWVDLALTPYVTASQAIPAVAVAPLLALWIGYGLTPIAMLCAVVAFFPMLVTTILGVRALPSDVIEAARLDGANWWQTLLWVEAPLAMPSVLAGLRAGTALSITGAVVGEFTMGGRGLGMLLTLFRDANDTEGLFATLIMLVILAVGLFTILRVLDAVLTARSRARSADTLNSLDSLDTDEIHLVPPAEPSPKGSAHV</sequence>
<evidence type="ECO:0000256" key="7">
    <source>
        <dbReference type="RuleBase" id="RU363032"/>
    </source>
</evidence>
<keyword evidence="4 7" id="KW-0812">Transmembrane</keyword>
<feature type="transmembrane region" description="Helical" evidence="7">
    <location>
        <begin position="36"/>
        <end position="54"/>
    </location>
</feature>
<organism evidence="9">
    <name type="scientific">Gulosibacter sediminis</name>
    <dbReference type="NCBI Taxonomy" id="1729695"/>
    <lineage>
        <taxon>Bacteria</taxon>
        <taxon>Bacillati</taxon>
        <taxon>Actinomycetota</taxon>
        <taxon>Actinomycetes</taxon>
        <taxon>Micrococcales</taxon>
        <taxon>Microbacteriaceae</taxon>
        <taxon>Gulosibacter</taxon>
    </lineage>
</organism>
<reference evidence="9" key="1">
    <citation type="submission" date="2022-05" db="EMBL/GenBank/DDBJ databases">
        <title>Complete genome sequence of toluene-degrading Gulosibacter sediminis strain ACHW.36C.</title>
        <authorList>
            <person name="Wai A.C."/>
            <person name="Lai G.K."/>
            <person name="Griffin S.D."/>
            <person name="Leung F.C."/>
        </authorList>
    </citation>
    <scope>NUCLEOTIDE SEQUENCE [LARGE SCALE GENOMIC DNA]</scope>
    <source>
        <strain evidence="9">ACHW.36C</strain>
    </source>
</reference>
<evidence type="ECO:0000313" key="9">
    <source>
        <dbReference type="EMBL" id="UQN14901.1"/>
    </source>
</evidence>
<feature type="transmembrane region" description="Helical" evidence="7">
    <location>
        <begin position="94"/>
        <end position="113"/>
    </location>
</feature>
<protein>
    <submittedName>
        <fullName evidence="9">ABC transporter permease</fullName>
    </submittedName>
</protein>
<feature type="transmembrane region" description="Helical" evidence="7">
    <location>
        <begin position="248"/>
        <end position="270"/>
    </location>
</feature>
<evidence type="ECO:0000256" key="5">
    <source>
        <dbReference type="ARBA" id="ARBA00022989"/>
    </source>
</evidence>
<evidence type="ECO:0000256" key="1">
    <source>
        <dbReference type="ARBA" id="ARBA00004651"/>
    </source>
</evidence>
<evidence type="ECO:0000256" key="6">
    <source>
        <dbReference type="ARBA" id="ARBA00023136"/>
    </source>
</evidence>
<comment type="subcellular location">
    <subcellularLocation>
        <location evidence="1 7">Cell membrane</location>
        <topology evidence="1 7">Multi-pass membrane protein</topology>
    </subcellularLocation>
</comment>
<keyword evidence="2 7" id="KW-0813">Transport</keyword>
<feature type="transmembrane region" description="Helical" evidence="7">
    <location>
        <begin position="208"/>
        <end position="228"/>
    </location>
</feature>
<evidence type="ECO:0000259" key="8">
    <source>
        <dbReference type="PROSITE" id="PS50928"/>
    </source>
</evidence>
<dbReference type="InterPro" id="IPR035906">
    <property type="entry name" value="MetI-like_sf"/>
</dbReference>
<accession>A0ABY4MWW2</accession>
<dbReference type="PANTHER" id="PTHR30151:SF20">
    <property type="entry name" value="ABC TRANSPORTER PERMEASE PROTEIN HI_0355-RELATED"/>
    <property type="match status" value="1"/>
</dbReference>
<dbReference type="EMBL" id="CP097160">
    <property type="protein sequence ID" value="UQN14901.1"/>
    <property type="molecule type" value="Genomic_DNA"/>
</dbReference>
<gene>
    <name evidence="9" type="ORF">M3M28_00085</name>
</gene>
<feature type="domain" description="ABC transmembrane type-1" evidence="8">
    <location>
        <begin position="87"/>
        <end position="267"/>
    </location>
</feature>
<dbReference type="CDD" id="cd06261">
    <property type="entry name" value="TM_PBP2"/>
    <property type="match status" value="1"/>
</dbReference>
<keyword evidence="5 7" id="KW-1133">Transmembrane helix</keyword>
<keyword evidence="6 7" id="KW-0472">Membrane</keyword>
<evidence type="ECO:0000256" key="4">
    <source>
        <dbReference type="ARBA" id="ARBA00022692"/>
    </source>
</evidence>
<name>A0ABY4MWW2_9MICO</name>
<feature type="transmembrane region" description="Helical" evidence="7">
    <location>
        <begin position="152"/>
        <end position="175"/>
    </location>
</feature>
<feature type="transmembrane region" description="Helical" evidence="7">
    <location>
        <begin position="125"/>
        <end position="146"/>
    </location>
</feature>
<evidence type="ECO:0000256" key="3">
    <source>
        <dbReference type="ARBA" id="ARBA00022475"/>
    </source>
</evidence>
<dbReference type="PROSITE" id="PS50928">
    <property type="entry name" value="ABC_TM1"/>
    <property type="match status" value="1"/>
</dbReference>
<dbReference type="InterPro" id="IPR000515">
    <property type="entry name" value="MetI-like"/>
</dbReference>